<dbReference type="EMBL" id="MLYV02000906">
    <property type="protein sequence ID" value="PSR75338.1"/>
    <property type="molecule type" value="Genomic_DNA"/>
</dbReference>
<keyword evidence="2" id="KW-0812">Transmembrane</keyword>
<feature type="transmembrane region" description="Helical" evidence="2">
    <location>
        <begin position="152"/>
        <end position="173"/>
    </location>
</feature>
<sequence>MDLSSTFSRFIFRIPSLFFLLRSLILWTFILVHTAGIFLQWSDSVLGQWAAQKSMEDICWSTFLSVCLALFVGSLTSGMEGWNPASNAPFNLFGYAFVLYIYASPITHVHKGKGIASRPDIHVLITMILPLLQLAMTHCLEVRQRWARQRLIPTTICGVLSLIHFHCVFWLFPTSYPLPNIVPNVIESFLLLVTLTTCALNAVTQVLLTGALTKPLFGHSAALLPKWEEDYSVVLFRLGTASLEATSVAGYGNEAGGIARSSLDIRGVRPDKNTVEISRSGMVTMTLGTDDTGRHRKLKIGFANEIKNVRAGTRQTEVWADTLVNVAWYRALGRFVEGMWRFASGSFRMLSAFVRRKPNLQKFAGEQLDIPNLHAIGEVEADDVDEDPDVYERFLRGEELSEDDEDFELSSQHDLDSPENMSPSISDAEEDSDGAVGEINGSEAITLYADLSQAGSTSTSAPLLLAHMTDTSSSPLTRRRYASLVLRSGSAPTTSSGLDSSDWGLFVRQRQEAKRKENGGRDEDRLLIYLAYITKKALGLCERIHIELVQSHAYLVPHPNFGTSLPWRN</sequence>
<reference evidence="3 4" key="1">
    <citation type="submission" date="2018-02" db="EMBL/GenBank/DDBJ databases">
        <title>Genome sequence of the basidiomycete white-rot fungus Phlebia centrifuga.</title>
        <authorList>
            <person name="Granchi Z."/>
            <person name="Peng M."/>
            <person name="de Vries R.P."/>
            <person name="Hilden K."/>
            <person name="Makela M.R."/>
            <person name="Grigoriev I."/>
            <person name="Riley R."/>
        </authorList>
    </citation>
    <scope>NUCLEOTIDE SEQUENCE [LARGE SCALE GENOMIC DNA]</scope>
    <source>
        <strain evidence="3 4">FBCC195</strain>
    </source>
</reference>
<accession>A0A2R6NS94</accession>
<evidence type="ECO:0000313" key="3">
    <source>
        <dbReference type="EMBL" id="PSR75338.1"/>
    </source>
</evidence>
<evidence type="ECO:0000313" key="4">
    <source>
        <dbReference type="Proteomes" id="UP000186601"/>
    </source>
</evidence>
<feature type="transmembrane region" description="Helical" evidence="2">
    <location>
        <begin position="90"/>
        <end position="109"/>
    </location>
</feature>
<keyword evidence="2" id="KW-0472">Membrane</keyword>
<feature type="region of interest" description="Disordered" evidence="1">
    <location>
        <begin position="401"/>
        <end position="436"/>
    </location>
</feature>
<keyword evidence="2" id="KW-1133">Transmembrane helix</keyword>
<comment type="caution">
    <text evidence="3">The sequence shown here is derived from an EMBL/GenBank/DDBJ whole genome shotgun (WGS) entry which is preliminary data.</text>
</comment>
<feature type="transmembrane region" description="Helical" evidence="2">
    <location>
        <begin position="58"/>
        <end position="78"/>
    </location>
</feature>
<feature type="transmembrane region" description="Helical" evidence="2">
    <location>
        <begin position="12"/>
        <end position="38"/>
    </location>
</feature>
<name>A0A2R6NS94_9APHY</name>
<keyword evidence="4" id="KW-1185">Reference proteome</keyword>
<feature type="transmembrane region" description="Helical" evidence="2">
    <location>
        <begin position="185"/>
        <end position="208"/>
    </location>
</feature>
<gene>
    <name evidence="3" type="ORF">PHLCEN_2v9201</name>
</gene>
<evidence type="ECO:0000256" key="2">
    <source>
        <dbReference type="SAM" id="Phobius"/>
    </source>
</evidence>
<dbReference type="Proteomes" id="UP000186601">
    <property type="component" value="Unassembled WGS sequence"/>
</dbReference>
<dbReference type="OrthoDB" id="66726at2759"/>
<organism evidence="3 4">
    <name type="scientific">Hermanssonia centrifuga</name>
    <dbReference type="NCBI Taxonomy" id="98765"/>
    <lineage>
        <taxon>Eukaryota</taxon>
        <taxon>Fungi</taxon>
        <taxon>Dikarya</taxon>
        <taxon>Basidiomycota</taxon>
        <taxon>Agaricomycotina</taxon>
        <taxon>Agaricomycetes</taxon>
        <taxon>Polyporales</taxon>
        <taxon>Meruliaceae</taxon>
        <taxon>Hermanssonia</taxon>
    </lineage>
</organism>
<dbReference type="STRING" id="98765.A0A2R6NS94"/>
<protein>
    <submittedName>
        <fullName evidence="3">Uncharacterized protein</fullName>
    </submittedName>
</protein>
<dbReference type="AlphaFoldDB" id="A0A2R6NS94"/>
<evidence type="ECO:0000256" key="1">
    <source>
        <dbReference type="SAM" id="MobiDB-lite"/>
    </source>
</evidence>
<feature type="transmembrane region" description="Helical" evidence="2">
    <location>
        <begin position="121"/>
        <end position="140"/>
    </location>
</feature>
<proteinExistence type="predicted"/>